<sequence length="311" mass="34166">MHTSPAWNGVAEILPSEPAELPLSRVSTPDESEVPLPVRLPVPDAFQDPSADVLLKSSDNAFFRVHKILLVIGSTYFKELFLHQTSASKVDSTATPIELSEPASIVEALLFRLYPVVKPDISNVDELILVAVAANKYGMDSVLADVQAHLLTPSILDSRPLAVYNVACRLALAETKRWAAHRVVELYEPLDRSIRPDTVGLSAPDFIELCDLRKERVAHCLKLIDLHLPTTCHHGWELEYGPWYQTLRTTLSRKPSAAVLASIPDMSDAFTVHSPYCNEPECRSSAYSLLSLKEALADASGFLGDEPTGDS</sequence>
<protein>
    <recommendedName>
        <fullName evidence="1">BTB domain-containing protein</fullName>
    </recommendedName>
</protein>
<evidence type="ECO:0000313" key="2">
    <source>
        <dbReference type="EMBL" id="KZO95275.1"/>
    </source>
</evidence>
<dbReference type="Pfam" id="PF00651">
    <property type="entry name" value="BTB"/>
    <property type="match status" value="1"/>
</dbReference>
<dbReference type="EMBL" id="KV417290">
    <property type="protein sequence ID" value="KZO95275.1"/>
    <property type="molecule type" value="Genomic_DNA"/>
</dbReference>
<dbReference type="InterPro" id="IPR011333">
    <property type="entry name" value="SKP1/BTB/POZ_sf"/>
</dbReference>
<dbReference type="SUPFAM" id="SSF54695">
    <property type="entry name" value="POZ domain"/>
    <property type="match status" value="1"/>
</dbReference>
<evidence type="ECO:0000313" key="3">
    <source>
        <dbReference type="Proteomes" id="UP000076738"/>
    </source>
</evidence>
<gene>
    <name evidence="2" type="ORF">CALVIDRAFT_599407</name>
</gene>
<dbReference type="CDD" id="cd18186">
    <property type="entry name" value="BTB_POZ_ZBTB_KLHL-like"/>
    <property type="match status" value="1"/>
</dbReference>
<dbReference type="AlphaFoldDB" id="A0A167L2V6"/>
<dbReference type="Proteomes" id="UP000076738">
    <property type="component" value="Unassembled WGS sequence"/>
</dbReference>
<dbReference type="STRING" id="1330018.A0A167L2V6"/>
<dbReference type="Gene3D" id="3.30.710.10">
    <property type="entry name" value="Potassium Channel Kv1.1, Chain A"/>
    <property type="match status" value="1"/>
</dbReference>
<accession>A0A167L2V6</accession>
<evidence type="ECO:0000259" key="1">
    <source>
        <dbReference type="PROSITE" id="PS50097"/>
    </source>
</evidence>
<name>A0A167L2V6_CALVF</name>
<organism evidence="2 3">
    <name type="scientific">Calocera viscosa (strain TUFC12733)</name>
    <dbReference type="NCBI Taxonomy" id="1330018"/>
    <lineage>
        <taxon>Eukaryota</taxon>
        <taxon>Fungi</taxon>
        <taxon>Dikarya</taxon>
        <taxon>Basidiomycota</taxon>
        <taxon>Agaricomycotina</taxon>
        <taxon>Dacrymycetes</taxon>
        <taxon>Dacrymycetales</taxon>
        <taxon>Dacrymycetaceae</taxon>
        <taxon>Calocera</taxon>
    </lineage>
</organism>
<proteinExistence type="predicted"/>
<dbReference type="InterPro" id="IPR000210">
    <property type="entry name" value="BTB/POZ_dom"/>
</dbReference>
<feature type="domain" description="BTB" evidence="1">
    <location>
        <begin position="51"/>
        <end position="114"/>
    </location>
</feature>
<dbReference type="PROSITE" id="PS50097">
    <property type="entry name" value="BTB"/>
    <property type="match status" value="1"/>
</dbReference>
<dbReference type="SMART" id="SM00225">
    <property type="entry name" value="BTB"/>
    <property type="match status" value="1"/>
</dbReference>
<reference evidence="2 3" key="1">
    <citation type="journal article" date="2016" name="Mol. Biol. Evol.">
        <title>Comparative Genomics of Early-Diverging Mushroom-Forming Fungi Provides Insights into the Origins of Lignocellulose Decay Capabilities.</title>
        <authorList>
            <person name="Nagy L.G."/>
            <person name="Riley R."/>
            <person name="Tritt A."/>
            <person name="Adam C."/>
            <person name="Daum C."/>
            <person name="Floudas D."/>
            <person name="Sun H."/>
            <person name="Yadav J.S."/>
            <person name="Pangilinan J."/>
            <person name="Larsson K.H."/>
            <person name="Matsuura K."/>
            <person name="Barry K."/>
            <person name="Labutti K."/>
            <person name="Kuo R."/>
            <person name="Ohm R.A."/>
            <person name="Bhattacharya S.S."/>
            <person name="Shirouzu T."/>
            <person name="Yoshinaga Y."/>
            <person name="Martin F.M."/>
            <person name="Grigoriev I.V."/>
            <person name="Hibbett D.S."/>
        </authorList>
    </citation>
    <scope>NUCLEOTIDE SEQUENCE [LARGE SCALE GENOMIC DNA]</scope>
    <source>
        <strain evidence="2 3">TUFC12733</strain>
    </source>
</reference>
<keyword evidence="3" id="KW-1185">Reference proteome</keyword>
<dbReference type="OrthoDB" id="71307at2759"/>